<organism evidence="2 3">
    <name type="scientific">Litorilituus lipolyticus</name>
    <dbReference type="NCBI Taxonomy" id="2491017"/>
    <lineage>
        <taxon>Bacteria</taxon>
        <taxon>Pseudomonadati</taxon>
        <taxon>Pseudomonadota</taxon>
        <taxon>Gammaproteobacteria</taxon>
        <taxon>Alteromonadales</taxon>
        <taxon>Colwelliaceae</taxon>
        <taxon>Litorilituus</taxon>
    </lineage>
</organism>
<dbReference type="InterPro" id="IPR008249">
    <property type="entry name" value="UPF0231"/>
</dbReference>
<name>A0A502KV02_9GAMM</name>
<dbReference type="OrthoDB" id="5739292at2"/>
<dbReference type="EMBL" id="SAWY01000025">
    <property type="protein sequence ID" value="TPH14259.1"/>
    <property type="molecule type" value="Genomic_DNA"/>
</dbReference>
<dbReference type="RefSeq" id="WP_140603850.1">
    <property type="nucleotide sequence ID" value="NZ_SAWY01000025.1"/>
</dbReference>
<dbReference type="Proteomes" id="UP000315303">
    <property type="component" value="Unassembled WGS sequence"/>
</dbReference>
<dbReference type="Pfam" id="PF06062">
    <property type="entry name" value="UPF0231"/>
    <property type="match status" value="1"/>
</dbReference>
<protein>
    <submittedName>
        <fullName evidence="2">UPF0231 family protein</fullName>
    </submittedName>
</protein>
<dbReference type="PIRSF" id="PIRSF006287">
    <property type="entry name" value="UCP006287"/>
    <property type="match status" value="1"/>
</dbReference>
<dbReference type="AlphaFoldDB" id="A0A502KV02"/>
<accession>A0A502KV02</accession>
<comment type="caution">
    <text evidence="2">The sequence shown here is derived from an EMBL/GenBank/DDBJ whole genome shotgun (WGS) entry which is preliminary data.</text>
</comment>
<keyword evidence="3" id="KW-1185">Reference proteome</keyword>
<comment type="similarity">
    <text evidence="1">Belongs to the UPF0231 family.</text>
</comment>
<evidence type="ECO:0000313" key="2">
    <source>
        <dbReference type="EMBL" id="TPH14259.1"/>
    </source>
</evidence>
<evidence type="ECO:0000256" key="1">
    <source>
        <dbReference type="ARBA" id="ARBA00005367"/>
    </source>
</evidence>
<evidence type="ECO:0000313" key="3">
    <source>
        <dbReference type="Proteomes" id="UP000315303"/>
    </source>
</evidence>
<sequence length="128" mass="14401">MEYEFIHDAVTGEARAQFSLEHQVIGPWIETEVGHSSDKLAQLLTAIDEVEKGNKSEVLITGHEYSIAINQDDISIQTNASFNGVDPLPDMLTSEHINVDQYEIAGCGIDDFRQLLLSWAKFTNNFRF</sequence>
<reference evidence="2 3" key="1">
    <citation type="submission" date="2019-01" db="EMBL/GenBank/DDBJ databases">
        <title>Litorilituus lipolytica sp. nov., isolated from intertidal sand of the Yellow Sea in China.</title>
        <authorList>
            <person name="Liu A."/>
        </authorList>
    </citation>
    <scope>NUCLEOTIDE SEQUENCE [LARGE SCALE GENOMIC DNA]</scope>
    <source>
        <strain evidence="2 3">RZ04</strain>
    </source>
</reference>
<gene>
    <name evidence="2" type="ORF">EPA86_11770</name>
</gene>
<proteinExistence type="inferred from homology"/>